<evidence type="ECO:0000256" key="4">
    <source>
        <dbReference type="SAM" id="MobiDB-lite"/>
    </source>
</evidence>
<keyword evidence="1" id="KW-0677">Repeat</keyword>
<accession>A0AAD7U7F4</accession>
<dbReference type="PROSITE" id="PS50088">
    <property type="entry name" value="ANK_REPEAT"/>
    <property type="match status" value="1"/>
</dbReference>
<evidence type="ECO:0000313" key="6">
    <source>
        <dbReference type="Proteomes" id="UP001230188"/>
    </source>
</evidence>
<name>A0AAD7U7F4_9STRA</name>
<dbReference type="SMART" id="SM00248">
    <property type="entry name" value="ANK"/>
    <property type="match status" value="4"/>
</dbReference>
<gene>
    <name evidence="5" type="ORF">CTAYLR_004723</name>
</gene>
<dbReference type="AlphaFoldDB" id="A0AAD7U7F4"/>
<dbReference type="InterPro" id="IPR036770">
    <property type="entry name" value="Ankyrin_rpt-contain_sf"/>
</dbReference>
<dbReference type="InterPro" id="IPR002110">
    <property type="entry name" value="Ankyrin_rpt"/>
</dbReference>
<dbReference type="PANTHER" id="PTHR24166">
    <property type="entry name" value="ROLLING PEBBLES, ISOFORM B"/>
    <property type="match status" value="1"/>
</dbReference>
<keyword evidence="6" id="KW-1185">Reference proteome</keyword>
<dbReference type="Proteomes" id="UP001230188">
    <property type="component" value="Unassembled WGS sequence"/>
</dbReference>
<protein>
    <submittedName>
        <fullName evidence="5">Uncharacterized protein</fullName>
    </submittedName>
</protein>
<evidence type="ECO:0000256" key="2">
    <source>
        <dbReference type="ARBA" id="ARBA00023043"/>
    </source>
</evidence>
<proteinExistence type="predicted"/>
<dbReference type="InterPro" id="IPR027434">
    <property type="entry name" value="Homing_endonucl"/>
</dbReference>
<evidence type="ECO:0000313" key="5">
    <source>
        <dbReference type="EMBL" id="KAJ8599676.1"/>
    </source>
</evidence>
<dbReference type="Pfam" id="PF12796">
    <property type="entry name" value="Ank_2"/>
    <property type="match status" value="1"/>
</dbReference>
<feature type="compositionally biased region" description="Basic residues" evidence="4">
    <location>
        <begin position="227"/>
        <end position="237"/>
    </location>
</feature>
<comment type="caution">
    <text evidence="5">The sequence shown here is derived from an EMBL/GenBank/DDBJ whole genome shotgun (WGS) entry which is preliminary data.</text>
</comment>
<feature type="region of interest" description="Disordered" evidence="4">
    <location>
        <begin position="224"/>
        <end position="289"/>
    </location>
</feature>
<sequence>MASPIIRCVQARDLGCLLSLAGPETDTTETALMIASESGWSEGLEVLLDRYPGSAVSARTQSGNTCVHLAAKNGHAAAIRLLLAHGADAAATNVAKNTPLMFAAASGAAAAISALLEAPACVETIDATDSSGHTALATACLGAATAARLSDARETVVALIDSGANAALCDLKGRDARSILAEALRARPDDPDLLAMDSAVRRRFRALEARADAQAKSLIDEADRATIKKKKSRRGRRGSGSTRRDDDLPNNDWASVVRNGARFTKVTCGDEDPPPSPRPLDDDDNDDTQRFFESLHPEAASLVLTLRDLLLPSPTLSSSQLEALHDILDQCLRRVVESRIILAVERERSAILASAEQRPSSANVLVDERGRACAATRVSRGYGQLFEVVYSNGGGRFVCNAAHRLVLYFSSSSVFSSINDDDDDGYRVAYRDLAFDARLGFVAPIDRTIDFLVDKKKTQEATTPTLGDAKRSFGTLAEARAAALALFFFFEDRRRVWEPTVEQYVRFDRELDCCCFRMMRAAPEVLPLASPFPSLASLLDAAYADAEAAGGPRVARAERVSLAEVAYLVGACLGTAGKNRAVVEQPGSGGLDFLARVAPQEVKVRVDGHSRVPILSGSKKTKSKKRDGVVAPLRAVDPNKAHRRTKMPQSDSSRNVVACLLARLGNFGGEAVEHAFARAPADARASFLAGLVDANGSRHGASWTLEGEQRGLPIAMLAYRVALSLGFCASISRDDKNEVARITSPAGDGDVVSPRLAVASKKVPVDEDAS</sequence>
<reference evidence="5" key="1">
    <citation type="submission" date="2023-01" db="EMBL/GenBank/DDBJ databases">
        <title>Metagenome sequencing of chrysophaentin producing Chrysophaeum taylorii.</title>
        <authorList>
            <person name="Davison J."/>
            <person name="Bewley C."/>
        </authorList>
    </citation>
    <scope>NUCLEOTIDE SEQUENCE</scope>
    <source>
        <strain evidence="5">NIES-1699</strain>
    </source>
</reference>
<evidence type="ECO:0000256" key="1">
    <source>
        <dbReference type="ARBA" id="ARBA00022737"/>
    </source>
</evidence>
<evidence type="ECO:0000256" key="3">
    <source>
        <dbReference type="PROSITE-ProRule" id="PRU00023"/>
    </source>
</evidence>
<feature type="repeat" description="ANK" evidence="3">
    <location>
        <begin position="62"/>
        <end position="94"/>
    </location>
</feature>
<keyword evidence="2 3" id="KW-0040">ANK repeat</keyword>
<dbReference type="Gene3D" id="1.25.40.20">
    <property type="entry name" value="Ankyrin repeat-containing domain"/>
    <property type="match status" value="2"/>
</dbReference>
<dbReference type="EMBL" id="JAQMWT010000548">
    <property type="protein sequence ID" value="KAJ8599676.1"/>
    <property type="molecule type" value="Genomic_DNA"/>
</dbReference>
<dbReference type="Gene3D" id="3.10.28.10">
    <property type="entry name" value="Homing endonucleases"/>
    <property type="match status" value="1"/>
</dbReference>
<organism evidence="5 6">
    <name type="scientific">Chrysophaeum taylorii</name>
    <dbReference type="NCBI Taxonomy" id="2483200"/>
    <lineage>
        <taxon>Eukaryota</taxon>
        <taxon>Sar</taxon>
        <taxon>Stramenopiles</taxon>
        <taxon>Ochrophyta</taxon>
        <taxon>Pelagophyceae</taxon>
        <taxon>Pelagomonadales</taxon>
        <taxon>Pelagomonadaceae</taxon>
        <taxon>Chrysophaeum</taxon>
    </lineage>
</organism>
<dbReference type="PROSITE" id="PS50297">
    <property type="entry name" value="ANK_REP_REGION"/>
    <property type="match status" value="1"/>
</dbReference>
<dbReference type="PANTHER" id="PTHR24166:SF48">
    <property type="entry name" value="PROTEIN VAPYRIN"/>
    <property type="match status" value="1"/>
</dbReference>
<dbReference type="SUPFAM" id="SSF48403">
    <property type="entry name" value="Ankyrin repeat"/>
    <property type="match status" value="1"/>
</dbReference>
<dbReference type="InterPro" id="IPR050889">
    <property type="entry name" value="Dendritic_Spine_Reg/Scaffold"/>
</dbReference>